<evidence type="ECO:0000313" key="2">
    <source>
        <dbReference type="EMBL" id="SEM24876.1"/>
    </source>
</evidence>
<dbReference type="EMBL" id="BJUX01000035">
    <property type="protein sequence ID" value="GEK90129.1"/>
    <property type="molecule type" value="Genomic_DNA"/>
</dbReference>
<sequence>MKQDIVRLSPDALGYKDRGKMKWIGLMLSDHAEALKKQKQGARDILISPKPRQSMEDISGCLYRSYTNKNPLAVQLDIINEGQYLPDIEGFVVGVKGDAVFIKQRDRTLKRIVLEDIRHIDWLNASDWFEKYTRQNVLI</sequence>
<reference evidence="1 4" key="2">
    <citation type="submission" date="2019-07" db="EMBL/GenBank/DDBJ databases">
        <title>Whole genome shotgun sequence of Alkalibacterium putridalgicola NBRC 103243.</title>
        <authorList>
            <person name="Hosoyama A."/>
            <person name="Uohara A."/>
            <person name="Ohji S."/>
            <person name="Ichikawa N."/>
        </authorList>
    </citation>
    <scope>NUCLEOTIDE SEQUENCE [LARGE SCALE GENOMIC DNA]</scope>
    <source>
        <strain evidence="1 4">NBRC 103243</strain>
    </source>
</reference>
<dbReference type="Proteomes" id="UP000198548">
    <property type="component" value="Unassembled WGS sequence"/>
</dbReference>
<dbReference type="OrthoDB" id="1644322at2"/>
<keyword evidence="4" id="KW-1185">Reference proteome</keyword>
<dbReference type="EMBL" id="FOBL01000039">
    <property type="protein sequence ID" value="SEM24876.1"/>
    <property type="molecule type" value="Genomic_DNA"/>
</dbReference>
<evidence type="ECO:0000313" key="4">
    <source>
        <dbReference type="Proteomes" id="UP000321425"/>
    </source>
</evidence>
<accession>A0A1H7WTI5</accession>
<reference evidence="2 3" key="1">
    <citation type="submission" date="2016-10" db="EMBL/GenBank/DDBJ databases">
        <authorList>
            <person name="de Groot N.N."/>
        </authorList>
    </citation>
    <scope>NUCLEOTIDE SEQUENCE [LARGE SCALE GENOMIC DNA]</scope>
    <source>
        <strain evidence="2 3">DSM 19182</strain>
    </source>
</reference>
<protein>
    <recommendedName>
        <fullName evidence="5">YolD-like protein</fullName>
    </recommendedName>
</protein>
<name>A0A1H7WTI5_9LACT</name>
<gene>
    <name evidence="1" type="ORF">APU01nite_21680</name>
    <name evidence="2" type="ORF">SAMN04488100_13925</name>
</gene>
<dbReference type="STRING" id="426703.SAMN04488100_13925"/>
<evidence type="ECO:0008006" key="5">
    <source>
        <dbReference type="Google" id="ProtNLM"/>
    </source>
</evidence>
<dbReference type="AlphaFoldDB" id="A0A1H7WTI5"/>
<dbReference type="RefSeq" id="WP_091489628.1">
    <property type="nucleotide sequence ID" value="NZ_BJUX01000035.1"/>
</dbReference>
<proteinExistence type="predicted"/>
<dbReference type="Proteomes" id="UP000321425">
    <property type="component" value="Unassembled WGS sequence"/>
</dbReference>
<evidence type="ECO:0000313" key="3">
    <source>
        <dbReference type="Proteomes" id="UP000198548"/>
    </source>
</evidence>
<evidence type="ECO:0000313" key="1">
    <source>
        <dbReference type="EMBL" id="GEK90129.1"/>
    </source>
</evidence>
<organism evidence="2 3">
    <name type="scientific">Alkalibacterium putridalgicola</name>
    <dbReference type="NCBI Taxonomy" id="426703"/>
    <lineage>
        <taxon>Bacteria</taxon>
        <taxon>Bacillati</taxon>
        <taxon>Bacillota</taxon>
        <taxon>Bacilli</taxon>
        <taxon>Lactobacillales</taxon>
        <taxon>Carnobacteriaceae</taxon>
        <taxon>Alkalibacterium</taxon>
    </lineage>
</organism>